<evidence type="ECO:0000256" key="13">
    <source>
        <dbReference type="PROSITE-ProRule" id="PRU01023"/>
    </source>
</evidence>
<evidence type="ECO:0000256" key="8">
    <source>
        <dbReference type="ARBA" id="ARBA00022691"/>
    </source>
</evidence>
<comment type="similarity">
    <text evidence="13">Belongs to the class I-like SAM-binding methyltransferase superfamily. RsmB/NOP family.</text>
</comment>
<dbReference type="SUPFAM" id="SSF48013">
    <property type="entry name" value="NusB-like"/>
    <property type="match status" value="1"/>
</dbReference>
<dbReference type="Gene3D" id="3.30.70.1170">
    <property type="entry name" value="Sun protein, domain 3"/>
    <property type="match status" value="1"/>
</dbReference>
<keyword evidence="7 13" id="KW-0808">Transferase</keyword>
<feature type="binding site" evidence="13">
    <location>
        <position position="365"/>
    </location>
    <ligand>
        <name>S-adenosyl-L-methionine</name>
        <dbReference type="ChEBI" id="CHEBI:59789"/>
    </ligand>
</feature>
<evidence type="ECO:0000256" key="3">
    <source>
        <dbReference type="ARBA" id="ARBA00012140"/>
    </source>
</evidence>
<dbReference type="Proteomes" id="UP000509684">
    <property type="component" value="Chromosome"/>
</dbReference>
<dbReference type="Gene3D" id="3.40.50.150">
    <property type="entry name" value="Vaccinia Virus protein VP39"/>
    <property type="match status" value="1"/>
</dbReference>
<dbReference type="NCBIfam" id="TIGR00563">
    <property type="entry name" value="rsmB"/>
    <property type="match status" value="1"/>
</dbReference>
<evidence type="ECO:0000256" key="7">
    <source>
        <dbReference type="ARBA" id="ARBA00022679"/>
    </source>
</evidence>
<evidence type="ECO:0000256" key="5">
    <source>
        <dbReference type="ARBA" id="ARBA00022552"/>
    </source>
</evidence>
<keyword evidence="9 13" id="KW-0694">RNA-binding</keyword>
<keyword evidence="8 13" id="KW-0949">S-adenosyl-L-methionine</keyword>
<dbReference type="EC" id="2.1.1.176" evidence="3"/>
<evidence type="ECO:0000313" key="16">
    <source>
        <dbReference type="EMBL" id="QLH49822.1"/>
    </source>
</evidence>
<dbReference type="CDD" id="cd02440">
    <property type="entry name" value="AdoMet_MTases"/>
    <property type="match status" value="1"/>
</dbReference>
<comment type="function">
    <text evidence="1">Specifically methylates the cytosine at position 967 (m5C967) of 16S rRNA.</text>
</comment>
<dbReference type="Gene3D" id="1.10.287.730">
    <property type="entry name" value="Helix hairpin bin"/>
    <property type="match status" value="1"/>
</dbReference>
<dbReference type="EMBL" id="CP058708">
    <property type="protein sequence ID" value="QLH49822.1"/>
    <property type="molecule type" value="Genomic_DNA"/>
</dbReference>
<dbReference type="InterPro" id="IPR049560">
    <property type="entry name" value="MeTrfase_RsmB-F_NOP2_cat"/>
</dbReference>
<dbReference type="NCBIfam" id="NF008149">
    <property type="entry name" value="PRK10901.1"/>
    <property type="match status" value="1"/>
</dbReference>
<dbReference type="Pfam" id="PF01029">
    <property type="entry name" value="NusB"/>
    <property type="match status" value="1"/>
</dbReference>
<dbReference type="Pfam" id="PF01189">
    <property type="entry name" value="Methyltr_RsmB-F"/>
    <property type="match status" value="1"/>
</dbReference>
<evidence type="ECO:0000313" key="17">
    <source>
        <dbReference type="Proteomes" id="UP000509684"/>
    </source>
</evidence>
<evidence type="ECO:0000256" key="1">
    <source>
        <dbReference type="ARBA" id="ARBA00002724"/>
    </source>
</evidence>
<dbReference type="GO" id="GO:0006355">
    <property type="term" value="P:regulation of DNA-templated transcription"/>
    <property type="evidence" value="ECO:0007669"/>
    <property type="project" value="InterPro"/>
</dbReference>
<dbReference type="GO" id="GO:0005737">
    <property type="term" value="C:cytoplasm"/>
    <property type="evidence" value="ECO:0007669"/>
    <property type="project" value="UniProtKB-SubCell"/>
</dbReference>
<evidence type="ECO:0000259" key="15">
    <source>
        <dbReference type="PROSITE" id="PS51686"/>
    </source>
</evidence>
<feature type="domain" description="SAM-dependent MTase RsmB/NOP-type" evidence="15">
    <location>
        <begin position="229"/>
        <end position="484"/>
    </location>
</feature>
<comment type="subcellular location">
    <subcellularLocation>
        <location evidence="2">Cytoplasm</location>
    </subcellularLocation>
</comment>
<evidence type="ECO:0000256" key="6">
    <source>
        <dbReference type="ARBA" id="ARBA00022603"/>
    </source>
</evidence>
<feature type="binding site" evidence="13">
    <location>
        <position position="384"/>
    </location>
    <ligand>
        <name>S-adenosyl-L-methionine</name>
        <dbReference type="ChEBI" id="CHEBI:59789"/>
    </ligand>
</feature>
<dbReference type="GO" id="GO:0003723">
    <property type="term" value="F:RNA binding"/>
    <property type="evidence" value="ECO:0007669"/>
    <property type="project" value="UniProtKB-UniRule"/>
</dbReference>
<keyword evidence="4" id="KW-0963">Cytoplasm</keyword>
<name>A0A7D5SDN2_9PROT</name>
<dbReference type="Pfam" id="PF22458">
    <property type="entry name" value="RsmF-B_ferredox"/>
    <property type="match status" value="1"/>
</dbReference>
<feature type="active site" description="Nucleophile" evidence="13">
    <location>
        <position position="437"/>
    </location>
</feature>
<comment type="catalytic activity">
    <reaction evidence="12">
        <text>cytidine(967) in 16S rRNA + S-adenosyl-L-methionine = 5-methylcytidine(967) in 16S rRNA + S-adenosyl-L-homocysteine + H(+)</text>
        <dbReference type="Rhea" id="RHEA:42748"/>
        <dbReference type="Rhea" id="RHEA-COMP:10219"/>
        <dbReference type="Rhea" id="RHEA-COMP:10220"/>
        <dbReference type="ChEBI" id="CHEBI:15378"/>
        <dbReference type="ChEBI" id="CHEBI:57856"/>
        <dbReference type="ChEBI" id="CHEBI:59789"/>
        <dbReference type="ChEBI" id="CHEBI:74483"/>
        <dbReference type="ChEBI" id="CHEBI:82748"/>
        <dbReference type="EC" id="2.1.1.176"/>
    </reaction>
</comment>
<evidence type="ECO:0000256" key="2">
    <source>
        <dbReference type="ARBA" id="ARBA00004496"/>
    </source>
</evidence>
<dbReference type="PANTHER" id="PTHR22807:SF61">
    <property type="entry name" value="NOL1_NOP2_SUN FAMILY PROTEIN _ ANTITERMINATION NUSB DOMAIN-CONTAINING PROTEIN"/>
    <property type="match status" value="1"/>
</dbReference>
<dbReference type="FunFam" id="3.40.50.150:FF:000022">
    <property type="entry name" value="Ribosomal RNA small subunit methyltransferase B"/>
    <property type="match status" value="1"/>
</dbReference>
<evidence type="ECO:0000256" key="11">
    <source>
        <dbReference type="ARBA" id="ARBA00031088"/>
    </source>
</evidence>
<dbReference type="InterPro" id="IPR001678">
    <property type="entry name" value="MeTrfase_RsmB-F_NOP2_dom"/>
</dbReference>
<keyword evidence="5" id="KW-0698">rRNA processing</keyword>
<gene>
    <name evidence="16" type="primary">rsmB</name>
    <name evidence="16" type="ORF">HWD57_08535</name>
</gene>
<accession>A0A7D5SDN2</accession>
<dbReference type="PROSITE" id="PS51686">
    <property type="entry name" value="SAM_MT_RSMB_NOP"/>
    <property type="match status" value="1"/>
</dbReference>
<dbReference type="AlphaFoldDB" id="A0A7D5SDN2"/>
<evidence type="ECO:0000256" key="14">
    <source>
        <dbReference type="SAM" id="MobiDB-lite"/>
    </source>
</evidence>
<dbReference type="InterPro" id="IPR004573">
    <property type="entry name" value="rRNA_ssu_MeTfrase_B"/>
</dbReference>
<protein>
    <recommendedName>
        <fullName evidence="3">16S rRNA (cytosine(967)-C(5))-methyltransferase</fullName>
        <ecNumber evidence="3">2.1.1.176</ecNumber>
    </recommendedName>
    <alternativeName>
        <fullName evidence="10">16S rRNA m5C967 methyltransferase</fullName>
    </alternativeName>
    <alternativeName>
        <fullName evidence="11">rRNA (cytosine-C(5)-)-methyltransferase RsmB</fullName>
    </alternativeName>
</protein>
<dbReference type="InterPro" id="IPR029063">
    <property type="entry name" value="SAM-dependent_MTases_sf"/>
</dbReference>
<organism evidence="16 17">
    <name type="scientific">Candidatus Accumulibacter cognatus</name>
    <dbReference type="NCBI Taxonomy" id="2954383"/>
    <lineage>
        <taxon>Bacteria</taxon>
        <taxon>Pseudomonadati</taxon>
        <taxon>Pseudomonadota</taxon>
        <taxon>Betaproteobacteria</taxon>
        <taxon>Candidatus Accumulibacter</taxon>
    </lineage>
</organism>
<dbReference type="PANTHER" id="PTHR22807">
    <property type="entry name" value="NOP2 YEAST -RELATED NOL1/NOP2/FMU SUN DOMAIN-CONTAINING"/>
    <property type="match status" value="1"/>
</dbReference>
<feature type="binding site" evidence="13">
    <location>
        <position position="339"/>
    </location>
    <ligand>
        <name>S-adenosyl-L-methionine</name>
        <dbReference type="ChEBI" id="CHEBI:59789"/>
    </ligand>
</feature>
<dbReference type="GO" id="GO:0008649">
    <property type="term" value="F:rRNA methyltransferase activity"/>
    <property type="evidence" value="ECO:0007669"/>
    <property type="project" value="InterPro"/>
</dbReference>
<feature type="region of interest" description="Disordered" evidence="14">
    <location>
        <begin position="31"/>
        <end position="62"/>
    </location>
</feature>
<evidence type="ECO:0000256" key="4">
    <source>
        <dbReference type="ARBA" id="ARBA00022490"/>
    </source>
</evidence>
<evidence type="ECO:0000256" key="12">
    <source>
        <dbReference type="ARBA" id="ARBA00047283"/>
    </source>
</evidence>
<dbReference type="InterPro" id="IPR054728">
    <property type="entry name" value="RsmB-like_ferredoxin"/>
</dbReference>
<dbReference type="PRINTS" id="PR02008">
    <property type="entry name" value="RCMTFAMILY"/>
</dbReference>
<dbReference type="Gene3D" id="1.10.940.10">
    <property type="entry name" value="NusB-like"/>
    <property type="match status" value="1"/>
</dbReference>
<keyword evidence="6 13" id="KW-0489">Methyltransferase</keyword>
<proteinExistence type="inferred from homology"/>
<dbReference type="KEGG" id="acog:HWD57_08535"/>
<reference evidence="16 17" key="1">
    <citation type="journal article" date="2019" name="Microbiome">
        <title>Annotated bacterial chromosomes from frame-shift-corrected long-read metagenomic data.</title>
        <authorList>
            <person name="Arumugam K."/>
            <person name="Bagci C."/>
            <person name="Bessarab I."/>
            <person name="Beier S."/>
            <person name="Buchfink B."/>
            <person name="Gorska A."/>
            <person name="Qiu G."/>
            <person name="Huson D.H."/>
            <person name="Williams R.B.H."/>
        </authorList>
    </citation>
    <scope>NUCLEOTIDE SEQUENCE [LARGE SCALE GENOMIC DNA]</scope>
    <source>
        <strain evidence="16">SSA1</strain>
    </source>
</reference>
<dbReference type="SUPFAM" id="SSF53335">
    <property type="entry name" value="S-adenosyl-L-methionine-dependent methyltransferases"/>
    <property type="match status" value="1"/>
</dbReference>
<dbReference type="InterPro" id="IPR035926">
    <property type="entry name" value="NusB-like_sf"/>
</dbReference>
<dbReference type="InterPro" id="IPR006027">
    <property type="entry name" value="NusB_RsmB_TIM44"/>
</dbReference>
<dbReference type="InterPro" id="IPR023267">
    <property type="entry name" value="RCMT"/>
</dbReference>
<feature type="binding site" evidence="13">
    <location>
        <begin position="317"/>
        <end position="323"/>
    </location>
    <ligand>
        <name>S-adenosyl-L-methionine</name>
        <dbReference type="ChEBI" id="CHEBI:59789"/>
    </ligand>
</feature>
<evidence type="ECO:0000256" key="10">
    <source>
        <dbReference type="ARBA" id="ARBA00030399"/>
    </source>
</evidence>
<evidence type="ECO:0000256" key="9">
    <source>
        <dbReference type="ARBA" id="ARBA00022884"/>
    </source>
</evidence>
<sequence>MHVLSSVSDDLAIARHRAKLVGSQIATKFPALPSTSSPSPRALRVRKPTLPENGSSPCLDGPAPSTLAPDSLALSLSLAARVMARVHAGQSLTQALAILGKTEPAARAAAQDVVYGSLRRYGCGEFILRRLLQRSLPHPEVQALLLGALYRLQTRPESGYMVVDQAVAAASELAGGGFKGLVNGVLRNYLRQREVLHAAMLDDDEAAQQHPGWWLARLRRCYPESWQNIVAVGNLPPPMTLRVNRRRATLTDYATRLQNAGLSARTAGGDALILAKPVSVDALPGFVDGLVSIQDFGAQRAVHLLAPLDGQRVLDACAAPGGKTGHLLEMADIQLLALDIDGNRTRRIEDNLQRLGLQAKVRVADCRATDQWWDGRPFESILVDVPCSASGVARRHPDIKYLRRESDIRRFARIQTEILDKLWPLLKPGGKLLYATCSVFPEENGAQIDAFLFRQPTARRLDEERLLPQEEHDGFYYALLRKAV</sequence>